<accession>A0A0U5CBQ9</accession>
<evidence type="ECO:0000256" key="1">
    <source>
        <dbReference type="SAM" id="MobiDB-lite"/>
    </source>
</evidence>
<gene>
    <name evidence="2" type="ORF">ASPCAL10091</name>
</gene>
<feature type="region of interest" description="Disordered" evidence="1">
    <location>
        <begin position="112"/>
        <end position="136"/>
    </location>
</feature>
<sequence length="136" mass="15350">MSTNIQVGDIANGFAVTPANTLRVARGKVYRVMNFRHVVTTRPAQDRECRGNLVTLEQFLSLENGTGFRLPNDQRVGLGFWIPSDDKLVRWAEGTVVEVKNETTVVLVQDEGREEVETPWEQRHPKTGMKPALGFR</sequence>
<proteinExistence type="predicted"/>
<dbReference type="Proteomes" id="UP000054771">
    <property type="component" value="Unassembled WGS sequence"/>
</dbReference>
<name>A0A0U5CBQ9_ASPCI</name>
<organism evidence="2 3">
    <name type="scientific">Aspergillus calidoustus</name>
    <dbReference type="NCBI Taxonomy" id="454130"/>
    <lineage>
        <taxon>Eukaryota</taxon>
        <taxon>Fungi</taxon>
        <taxon>Dikarya</taxon>
        <taxon>Ascomycota</taxon>
        <taxon>Pezizomycotina</taxon>
        <taxon>Eurotiomycetes</taxon>
        <taxon>Eurotiomycetidae</taxon>
        <taxon>Eurotiales</taxon>
        <taxon>Aspergillaceae</taxon>
        <taxon>Aspergillus</taxon>
        <taxon>Aspergillus subgen. Nidulantes</taxon>
    </lineage>
</organism>
<dbReference type="AlphaFoldDB" id="A0A0U5CBQ9"/>
<reference evidence="3" key="1">
    <citation type="journal article" date="2016" name="Genome Announc.">
        <title>Draft genome sequences of fungus Aspergillus calidoustus.</title>
        <authorList>
            <person name="Horn F."/>
            <person name="Linde J."/>
            <person name="Mattern D.J."/>
            <person name="Walther G."/>
            <person name="Guthke R."/>
            <person name="Scherlach K."/>
            <person name="Martin K."/>
            <person name="Brakhage A.A."/>
            <person name="Petzke L."/>
            <person name="Valiante V."/>
        </authorList>
    </citation>
    <scope>NUCLEOTIDE SEQUENCE [LARGE SCALE GENOMIC DNA]</scope>
    <source>
        <strain evidence="3">SF006504</strain>
    </source>
</reference>
<protein>
    <submittedName>
        <fullName evidence="2">Uncharacterized protein</fullName>
    </submittedName>
</protein>
<evidence type="ECO:0000313" key="3">
    <source>
        <dbReference type="Proteomes" id="UP000054771"/>
    </source>
</evidence>
<dbReference type="EMBL" id="CDMC01000008">
    <property type="protein sequence ID" value="CEL06924.1"/>
    <property type="molecule type" value="Genomic_DNA"/>
</dbReference>
<keyword evidence="3" id="KW-1185">Reference proteome</keyword>
<evidence type="ECO:0000313" key="2">
    <source>
        <dbReference type="EMBL" id="CEL06924.1"/>
    </source>
</evidence>